<dbReference type="GO" id="GO:0004519">
    <property type="term" value="F:endonuclease activity"/>
    <property type="evidence" value="ECO:0007669"/>
    <property type="project" value="UniProtKB-KW"/>
</dbReference>
<evidence type="ECO:0000256" key="1">
    <source>
        <dbReference type="SAM" id="Phobius"/>
    </source>
</evidence>
<keyword evidence="3" id="KW-0378">Hydrolase</keyword>
<keyword evidence="1" id="KW-1133">Transmembrane helix</keyword>
<keyword evidence="1" id="KW-0472">Membrane</keyword>
<feature type="domain" description="GmrSD restriction endonucleases C-terminal" evidence="2">
    <location>
        <begin position="138"/>
        <end position="256"/>
    </location>
</feature>
<dbReference type="PANTHER" id="PTHR24094">
    <property type="entry name" value="SECRETED PROTEIN"/>
    <property type="match status" value="1"/>
</dbReference>
<dbReference type="EMBL" id="VRMG01000004">
    <property type="protein sequence ID" value="TXN31939.1"/>
    <property type="molecule type" value="Genomic_DNA"/>
</dbReference>
<keyword evidence="1" id="KW-0812">Transmembrane</keyword>
<keyword evidence="4" id="KW-1185">Reference proteome</keyword>
<dbReference type="Pfam" id="PF07510">
    <property type="entry name" value="GmrSD_C"/>
    <property type="match status" value="1"/>
</dbReference>
<evidence type="ECO:0000313" key="3">
    <source>
        <dbReference type="EMBL" id="TXN31939.1"/>
    </source>
</evidence>
<organism evidence="3 4">
    <name type="scientific">Lacisediminihabitans profunda</name>
    <dbReference type="NCBI Taxonomy" id="2594790"/>
    <lineage>
        <taxon>Bacteria</taxon>
        <taxon>Bacillati</taxon>
        <taxon>Actinomycetota</taxon>
        <taxon>Actinomycetes</taxon>
        <taxon>Micrococcales</taxon>
        <taxon>Microbacteriaceae</taxon>
        <taxon>Lacisediminihabitans</taxon>
    </lineage>
</organism>
<dbReference type="RefSeq" id="WP_147782188.1">
    <property type="nucleotide sequence ID" value="NZ_VRMG01000004.1"/>
</dbReference>
<feature type="transmembrane region" description="Helical" evidence="1">
    <location>
        <begin position="20"/>
        <end position="41"/>
    </location>
</feature>
<accession>A0A5C8UVA8</accession>
<name>A0A5C8UVA8_9MICO</name>
<dbReference type="AlphaFoldDB" id="A0A5C8UVA8"/>
<keyword evidence="3" id="KW-0540">Nuclease</keyword>
<sequence length="333" mass="34555">MPDSSEPVHVSRYFTRPRFWVLVVAASVFAAIVGGALVPAAHRADSAARTGASASTQSRFGSATTGTALVAIADSSSTDTTALALLATLPVKGKSPMTGYTRTVMFGAAWIDQDRNGCDTRNDILSRDLVKVVKSGSCRVLSGKLVSPYTGKTIDFVRGNRTSTAVQIDHVVSLGDAWRTGAQRLSQGQRVALANDPINLFAVDGRSNEQKSDGDTATWLPAAKAFRCEYVSHQVSVKATYGLWVTPAEHAAMLRVLSACPAEAAVSSPFASAPAPAPVPPAPVAPAPAPAPAGVVHPGAFCSTAGATGVTVKGAAMRCTTTPTDPRLRWRAA</sequence>
<evidence type="ECO:0000259" key="2">
    <source>
        <dbReference type="Pfam" id="PF07510"/>
    </source>
</evidence>
<keyword evidence="3" id="KW-0255">Endonuclease</keyword>
<evidence type="ECO:0000313" key="4">
    <source>
        <dbReference type="Proteomes" id="UP000321379"/>
    </source>
</evidence>
<protein>
    <submittedName>
        <fullName evidence="3">HNH endonuclease</fullName>
    </submittedName>
</protein>
<dbReference type="Proteomes" id="UP000321379">
    <property type="component" value="Unassembled WGS sequence"/>
</dbReference>
<comment type="caution">
    <text evidence="3">The sequence shown here is derived from an EMBL/GenBank/DDBJ whole genome shotgun (WGS) entry which is preliminary data.</text>
</comment>
<dbReference type="PANTHER" id="PTHR24094:SF15">
    <property type="entry name" value="AMP-DEPENDENT SYNTHETASE_LIGASE DOMAIN-CONTAINING PROTEIN-RELATED"/>
    <property type="match status" value="1"/>
</dbReference>
<proteinExistence type="predicted"/>
<gene>
    <name evidence="3" type="ORF">FVP33_03180</name>
</gene>
<dbReference type="InterPro" id="IPR011089">
    <property type="entry name" value="GmrSD_C"/>
</dbReference>
<reference evidence="3 4" key="1">
    <citation type="submission" date="2019-08" db="EMBL/GenBank/DDBJ databases">
        <title>Bacterial whole genome sequence for Glaciihabitans sp. CHu50b-6-2.</title>
        <authorList>
            <person name="Jin L."/>
        </authorList>
    </citation>
    <scope>NUCLEOTIDE SEQUENCE [LARGE SCALE GENOMIC DNA]</scope>
    <source>
        <strain evidence="3 4">CHu50b-6-2</strain>
    </source>
</reference>